<feature type="compositionally biased region" description="Basic and acidic residues" evidence="5">
    <location>
        <begin position="439"/>
        <end position="464"/>
    </location>
</feature>
<dbReference type="InterPro" id="IPR036283">
    <property type="entry name" value="NOB1_Zf-like_sf"/>
</dbReference>
<accession>A0A7S2E704</accession>
<dbReference type="FunFam" id="3.40.50.1010:FF:000020">
    <property type="entry name" value="20S-pre-rRNA D-site endonuclease NOB1"/>
    <property type="match status" value="1"/>
</dbReference>
<dbReference type="InterPro" id="IPR033411">
    <property type="entry name" value="Ribonuclease_PIN"/>
</dbReference>
<evidence type="ECO:0000256" key="3">
    <source>
        <dbReference type="ARBA" id="ARBA00022723"/>
    </source>
</evidence>
<feature type="region of interest" description="Disordered" evidence="5">
    <location>
        <begin position="582"/>
        <end position="608"/>
    </location>
</feature>
<dbReference type="GO" id="GO:0016787">
    <property type="term" value="F:hydrolase activity"/>
    <property type="evidence" value="ECO:0007669"/>
    <property type="project" value="UniProtKB-KW"/>
</dbReference>
<evidence type="ECO:0000256" key="1">
    <source>
        <dbReference type="ARBA" id="ARBA00005858"/>
    </source>
</evidence>
<reference evidence="8" key="1">
    <citation type="submission" date="2021-01" db="EMBL/GenBank/DDBJ databases">
        <authorList>
            <person name="Corre E."/>
            <person name="Pelletier E."/>
            <person name="Niang G."/>
            <person name="Scheremetjew M."/>
            <person name="Finn R."/>
            <person name="Kale V."/>
            <person name="Holt S."/>
            <person name="Cochrane G."/>
            <person name="Meng A."/>
            <person name="Brown T."/>
            <person name="Cohen L."/>
        </authorList>
    </citation>
    <scope>NUCLEOTIDE SEQUENCE</scope>
    <source>
        <strain evidence="8">Pop2</strain>
    </source>
</reference>
<keyword evidence="4" id="KW-0378">Hydrolase</keyword>
<dbReference type="Gene3D" id="3.40.50.1010">
    <property type="entry name" value="5'-nuclease"/>
    <property type="match status" value="1"/>
</dbReference>
<feature type="compositionally biased region" description="Polar residues" evidence="5">
    <location>
        <begin position="360"/>
        <end position="396"/>
    </location>
</feature>
<comment type="similarity">
    <text evidence="1">Belongs to the NOB1 family.</text>
</comment>
<feature type="region of interest" description="Disordered" evidence="5">
    <location>
        <begin position="505"/>
        <end position="544"/>
    </location>
</feature>
<dbReference type="SUPFAM" id="SSF144206">
    <property type="entry name" value="NOB1 zinc finger-like"/>
    <property type="match status" value="1"/>
</dbReference>
<feature type="compositionally biased region" description="Polar residues" evidence="5">
    <location>
        <begin position="517"/>
        <end position="532"/>
    </location>
</feature>
<feature type="compositionally biased region" description="Low complexity" evidence="5">
    <location>
        <begin position="592"/>
        <end position="601"/>
    </location>
</feature>
<gene>
    <name evidence="8" type="ORF">DBRI1063_LOCUS4946</name>
</gene>
<evidence type="ECO:0008006" key="9">
    <source>
        <dbReference type="Google" id="ProtNLM"/>
    </source>
</evidence>
<dbReference type="EMBL" id="HBGN01007778">
    <property type="protein sequence ID" value="CAD9318591.1"/>
    <property type="molecule type" value="Transcribed_RNA"/>
</dbReference>
<evidence type="ECO:0000259" key="7">
    <source>
        <dbReference type="Pfam" id="PF17146"/>
    </source>
</evidence>
<name>A0A7S2E704_9STRA</name>
<dbReference type="Pfam" id="PF08772">
    <property type="entry name" value="Zn_ribbon_NOB1"/>
    <property type="match status" value="1"/>
</dbReference>
<dbReference type="PANTHER" id="PTHR12814">
    <property type="entry name" value="RNA-BINDING PROTEIN NOB1"/>
    <property type="match status" value="1"/>
</dbReference>
<feature type="region of interest" description="Disordered" evidence="5">
    <location>
        <begin position="416"/>
        <end position="479"/>
    </location>
</feature>
<feature type="compositionally biased region" description="Low complexity" evidence="5">
    <location>
        <begin position="1"/>
        <end position="13"/>
    </location>
</feature>
<keyword evidence="3" id="KW-0479">Metal-binding</keyword>
<feature type="compositionally biased region" description="Basic and acidic residues" evidence="5">
    <location>
        <begin position="505"/>
        <end position="516"/>
    </location>
</feature>
<dbReference type="GO" id="GO:0031981">
    <property type="term" value="C:nuclear lumen"/>
    <property type="evidence" value="ECO:0007669"/>
    <property type="project" value="UniProtKB-ARBA"/>
</dbReference>
<feature type="region of interest" description="Disordered" evidence="5">
    <location>
        <begin position="783"/>
        <end position="816"/>
    </location>
</feature>
<keyword evidence="2" id="KW-0540">Nuclease</keyword>
<dbReference type="GO" id="GO:0004521">
    <property type="term" value="F:RNA endonuclease activity"/>
    <property type="evidence" value="ECO:0007669"/>
    <property type="project" value="TreeGrafter"/>
</dbReference>
<proteinExistence type="inferred from homology"/>
<dbReference type="CDD" id="cd09876">
    <property type="entry name" value="PIN_Nob1-like"/>
    <property type="match status" value="1"/>
</dbReference>
<evidence type="ECO:0000313" key="8">
    <source>
        <dbReference type="EMBL" id="CAD9318591.1"/>
    </source>
</evidence>
<dbReference type="GO" id="GO:0030688">
    <property type="term" value="C:preribosome, small subunit precursor"/>
    <property type="evidence" value="ECO:0007669"/>
    <property type="project" value="TreeGrafter"/>
</dbReference>
<evidence type="ECO:0000259" key="6">
    <source>
        <dbReference type="Pfam" id="PF08772"/>
    </source>
</evidence>
<feature type="domain" description="Nin one binding (NOB1) Zn-ribbon-like" evidence="6">
    <location>
        <begin position="643"/>
        <end position="725"/>
    </location>
</feature>
<dbReference type="Pfam" id="PF17146">
    <property type="entry name" value="PIN_6"/>
    <property type="match status" value="1"/>
</dbReference>
<feature type="domain" description="Ribonuclease PIN" evidence="7">
    <location>
        <begin position="64"/>
        <end position="153"/>
    </location>
</feature>
<dbReference type="AlphaFoldDB" id="A0A7S2E704"/>
<feature type="compositionally biased region" description="Basic residues" evidence="5">
    <location>
        <begin position="797"/>
        <end position="816"/>
    </location>
</feature>
<feature type="compositionally biased region" description="Low complexity" evidence="5">
    <location>
        <begin position="37"/>
        <end position="54"/>
    </location>
</feature>
<feature type="compositionally biased region" description="Basic and acidic residues" evidence="5">
    <location>
        <begin position="232"/>
        <end position="247"/>
    </location>
</feature>
<evidence type="ECO:0000256" key="4">
    <source>
        <dbReference type="ARBA" id="ARBA00022801"/>
    </source>
</evidence>
<evidence type="ECO:0000256" key="2">
    <source>
        <dbReference type="ARBA" id="ARBA00022722"/>
    </source>
</evidence>
<feature type="compositionally biased region" description="Polar residues" evidence="5">
    <location>
        <begin position="273"/>
        <end position="283"/>
    </location>
</feature>
<feature type="compositionally biased region" description="Acidic residues" evidence="5">
    <location>
        <begin position="306"/>
        <end position="355"/>
    </location>
</feature>
<dbReference type="InterPro" id="IPR039907">
    <property type="entry name" value="NOB1"/>
</dbReference>
<protein>
    <recommendedName>
        <fullName evidence="9">RNA-binding protein NOB1</fullName>
    </recommendedName>
</protein>
<dbReference type="GO" id="GO:0005737">
    <property type="term" value="C:cytoplasm"/>
    <property type="evidence" value="ECO:0007669"/>
    <property type="project" value="UniProtKB-ARBA"/>
</dbReference>
<dbReference type="PANTHER" id="PTHR12814:SF2">
    <property type="entry name" value="RNA-BINDING PROTEIN NOB1"/>
    <property type="match status" value="1"/>
</dbReference>
<feature type="region of interest" description="Disordered" evidence="5">
    <location>
        <begin position="1"/>
        <end position="56"/>
    </location>
</feature>
<dbReference type="GO" id="GO:0046872">
    <property type="term" value="F:metal ion binding"/>
    <property type="evidence" value="ECO:0007669"/>
    <property type="project" value="UniProtKB-KW"/>
</dbReference>
<evidence type="ECO:0000256" key="5">
    <source>
        <dbReference type="SAM" id="MobiDB-lite"/>
    </source>
</evidence>
<dbReference type="Gene3D" id="6.20.210.10">
    <property type="entry name" value="Nin one binding (NOB1), Zn-ribbon-like"/>
    <property type="match status" value="1"/>
</dbReference>
<feature type="region of interest" description="Disordered" evidence="5">
    <location>
        <begin position="174"/>
        <end position="400"/>
    </location>
</feature>
<feature type="compositionally biased region" description="Basic and acidic residues" evidence="5">
    <location>
        <begin position="27"/>
        <end position="36"/>
    </location>
</feature>
<organism evidence="8">
    <name type="scientific">Ditylum brightwellii</name>
    <dbReference type="NCBI Taxonomy" id="49249"/>
    <lineage>
        <taxon>Eukaryota</taxon>
        <taxon>Sar</taxon>
        <taxon>Stramenopiles</taxon>
        <taxon>Ochrophyta</taxon>
        <taxon>Bacillariophyta</taxon>
        <taxon>Mediophyceae</taxon>
        <taxon>Lithodesmiophycidae</taxon>
        <taxon>Lithodesmiales</taxon>
        <taxon>Lithodesmiaceae</taxon>
        <taxon>Ditylum</taxon>
    </lineage>
</organism>
<feature type="compositionally biased region" description="Low complexity" evidence="5">
    <location>
        <begin position="533"/>
        <end position="543"/>
    </location>
</feature>
<dbReference type="InterPro" id="IPR014881">
    <property type="entry name" value="NOB1_Zn-bd"/>
</dbReference>
<sequence length="816" mass="90188">MAPETTAAAAAVKTTEEAEALPSSTTEQKDLPKDAKPTTTTTTPKTTPTTTTTTVPQEEKYNALIIDSGAIIKHSGYSTLHNAASKYYTIPAVINEIRDAKAREHLKSLPFDLQTRTPSALACSKIVEFARLTGDYASLSSVDIQVLALLYDLEVEGCNGNMDHIREKPKHKLGVGKVSLLNPNDAKAKKEELEKERKEEEAKKQETNENGNGGLSFFESAPSAMEEEETEGTVKEKDEVVKGETKPKTWAALVNPTKASFTTFSKEEEEKTNVTTALDTLQISKEEEEEEKAISFSDIQTQQQKEEEELGGQFSDAEEDYDDDDDGDDEEEISDDDEISDEECDVYILDPDEYDEQQRAKQNNNKQSEGGMINATTKNYTTLNDYPSANSTTALTNNENEGDVVVVEEVENELNSDFPSLAAASAVPYEGSDDDEGEDVTKNKENDTTEQEKLNRWEENEKRKQQSLQPIPAKAGKRYNSFRKYGHVLTKQGVAAAREEKLKQVAEKEPNEKEENTATTDLSTQLQQNEQDTTTAATTTTTTNRNNQSRIIGGITMSGQGTEVEDDGEGWITCSHDIRSMKATGKLDPTGNPNKNNNSSSGAAQVKGPPMCQRAACATTDFAMQNVILQMNLELLTIDGTKVKKLKSWVMRCGACFAVYANGEKDMGNNKTMNRLFCDRCGSDFLQRVSASVDKKTGRLRLHMRKNYKHNIRGTKFSLPKPGSGNRFEGDLLLREDQLKMGAWNQKAKMSSGKKSAESMFGSDLAGNVGCHASLSQRSDIKVGFGRKNPNASKFGRERRGKKKKNTDKACGLRRY</sequence>
<feature type="compositionally biased region" description="Basic and acidic residues" evidence="5">
    <location>
        <begin position="186"/>
        <end position="207"/>
    </location>
</feature>
<dbReference type="GO" id="GO:0030490">
    <property type="term" value="P:maturation of SSU-rRNA"/>
    <property type="evidence" value="ECO:0007669"/>
    <property type="project" value="TreeGrafter"/>
</dbReference>